<proteinExistence type="inferred from homology"/>
<evidence type="ECO:0000313" key="3">
    <source>
        <dbReference type="RefSeq" id="XP_027188793.1"/>
    </source>
</evidence>
<dbReference type="AlphaFoldDB" id="A0A3Q7XNW4"/>
<dbReference type="SUPFAM" id="SSF49777">
    <property type="entry name" value="PEBP-like"/>
    <property type="match status" value="1"/>
</dbReference>
<reference evidence="2" key="1">
    <citation type="journal article" date="2013" name="Nat. Biotechnol.">
        <title>Draft genome sequence of chickpea (Cicer arietinum) provides a resource for trait improvement.</title>
        <authorList>
            <person name="Varshney R.K."/>
            <person name="Song C."/>
            <person name="Saxena R.K."/>
            <person name="Azam S."/>
            <person name="Yu S."/>
            <person name="Sharpe A.G."/>
            <person name="Cannon S."/>
            <person name="Baek J."/>
            <person name="Rosen B.D."/>
            <person name="Tar'an B."/>
            <person name="Millan T."/>
            <person name="Zhang X."/>
            <person name="Ramsay L.D."/>
            <person name="Iwata A."/>
            <person name="Wang Y."/>
            <person name="Nelson W."/>
            <person name="Farmer A.D."/>
            <person name="Gaur P.M."/>
            <person name="Soderlund C."/>
            <person name="Penmetsa R.V."/>
            <person name="Xu C."/>
            <person name="Bharti A.K."/>
            <person name="He W."/>
            <person name="Winter P."/>
            <person name="Zhao S."/>
            <person name="Hane J.K."/>
            <person name="Carrasquilla-Garcia N."/>
            <person name="Condie J.A."/>
            <person name="Upadhyaya H.D."/>
            <person name="Luo M.C."/>
            <person name="Thudi M."/>
            <person name="Gowda C.L."/>
            <person name="Singh N.P."/>
            <person name="Lichtenzveig J."/>
            <person name="Gali K.K."/>
            <person name="Rubio J."/>
            <person name="Nadarajan N."/>
            <person name="Dolezel J."/>
            <person name="Bansal K.C."/>
            <person name="Xu X."/>
            <person name="Edwards D."/>
            <person name="Zhang G."/>
            <person name="Kahl G."/>
            <person name="Gil J."/>
            <person name="Singh K.B."/>
            <person name="Datta S.K."/>
            <person name="Jackson S.A."/>
            <person name="Wang J."/>
            <person name="Cook D.R."/>
        </authorList>
    </citation>
    <scope>NUCLEOTIDE SEQUENCE [LARGE SCALE GENOMIC DNA]</scope>
    <source>
        <strain evidence="2">cv. CDC Frontier</strain>
    </source>
</reference>
<dbReference type="Pfam" id="PF01161">
    <property type="entry name" value="PBP"/>
    <property type="match status" value="1"/>
</dbReference>
<dbReference type="PROSITE" id="PS01220">
    <property type="entry name" value="PBP"/>
    <property type="match status" value="1"/>
</dbReference>
<organism evidence="2 3">
    <name type="scientific">Cicer arietinum</name>
    <name type="common">Chickpea</name>
    <name type="synonym">Garbanzo</name>
    <dbReference type="NCBI Taxonomy" id="3827"/>
    <lineage>
        <taxon>Eukaryota</taxon>
        <taxon>Viridiplantae</taxon>
        <taxon>Streptophyta</taxon>
        <taxon>Embryophyta</taxon>
        <taxon>Tracheophyta</taxon>
        <taxon>Spermatophyta</taxon>
        <taxon>Magnoliopsida</taxon>
        <taxon>eudicotyledons</taxon>
        <taxon>Gunneridae</taxon>
        <taxon>Pentapetalae</taxon>
        <taxon>rosids</taxon>
        <taxon>fabids</taxon>
        <taxon>Fabales</taxon>
        <taxon>Fabaceae</taxon>
        <taxon>Papilionoideae</taxon>
        <taxon>50 kb inversion clade</taxon>
        <taxon>NPAAA clade</taxon>
        <taxon>Hologalegina</taxon>
        <taxon>IRL clade</taxon>
        <taxon>Cicereae</taxon>
        <taxon>Cicer</taxon>
    </lineage>
</organism>
<accession>A0A3Q7XNW4</accession>
<dbReference type="InterPro" id="IPR001858">
    <property type="entry name" value="Phosphatidylethanolamine-bd_CS"/>
</dbReference>
<protein>
    <submittedName>
        <fullName evidence="3">Protein FLOWERING LOCUS T isoform X4</fullName>
    </submittedName>
</protein>
<evidence type="ECO:0000313" key="2">
    <source>
        <dbReference type="Proteomes" id="UP000087171"/>
    </source>
</evidence>
<dbReference type="InterPro" id="IPR008914">
    <property type="entry name" value="PEBP"/>
</dbReference>
<keyword evidence="2" id="KW-1185">Reference proteome</keyword>
<reference evidence="3" key="2">
    <citation type="submission" date="2025-08" db="UniProtKB">
        <authorList>
            <consortium name="RefSeq"/>
        </authorList>
    </citation>
    <scope>IDENTIFICATION</scope>
    <source>
        <tissue evidence="3">Etiolated seedlings</tissue>
    </source>
</reference>
<dbReference type="InterPro" id="IPR036610">
    <property type="entry name" value="PEBP-like_sf"/>
</dbReference>
<evidence type="ECO:0000256" key="1">
    <source>
        <dbReference type="ARBA" id="ARBA00007091"/>
    </source>
</evidence>
<dbReference type="PANTHER" id="PTHR11362">
    <property type="entry name" value="PHOSPHATIDYLETHANOLAMINE-BINDING PROTEIN"/>
    <property type="match status" value="1"/>
</dbReference>
<name>A0A3Q7XNW4_CICAR</name>
<dbReference type="CDD" id="cd00866">
    <property type="entry name" value="PEBP_euk"/>
    <property type="match status" value="1"/>
</dbReference>
<dbReference type="RefSeq" id="XP_027188793.1">
    <property type="nucleotide sequence ID" value="XM_027332992.1"/>
</dbReference>
<dbReference type="GeneID" id="101497376"/>
<dbReference type="Proteomes" id="UP000087171">
    <property type="component" value="Chromosome Ca3"/>
</dbReference>
<dbReference type="Gene3D" id="3.90.280.10">
    <property type="entry name" value="PEBP-like"/>
    <property type="match status" value="1"/>
</dbReference>
<comment type="similarity">
    <text evidence="1">Belongs to the phosphatidylethanolamine-binding protein family.</text>
</comment>
<dbReference type="InterPro" id="IPR035810">
    <property type="entry name" value="PEBP_euk"/>
</dbReference>
<sequence>MASGSRNPLVVGRVIGDVLDNFENSIPLRVTYGNREVNNGCELKPSQVANQPRASVGGNDMRNFYTLVLVDPDSPSPSNPTFREYLHWLVTDIPATTGVSFGSNMVLNCDDPLAGLCEGV</sequence>
<gene>
    <name evidence="3" type="primary">FTA1</name>
</gene>
<dbReference type="PANTHER" id="PTHR11362:SF23">
    <property type="entry name" value="OS04G0488400 PROTEIN"/>
    <property type="match status" value="1"/>
</dbReference>